<gene>
    <name evidence="10" type="ORF">NQF87_04485</name>
</gene>
<dbReference type="PROSITE" id="PS50893">
    <property type="entry name" value="ABC_TRANSPORTER_2"/>
    <property type="match status" value="1"/>
</dbReference>
<keyword evidence="6 7" id="KW-0472">Membrane</keyword>
<keyword evidence="11" id="KW-1185">Reference proteome</keyword>
<dbReference type="GO" id="GO:0005524">
    <property type="term" value="F:ATP binding"/>
    <property type="evidence" value="ECO:0007669"/>
    <property type="project" value="UniProtKB-KW"/>
</dbReference>
<feature type="transmembrane region" description="Helical" evidence="7">
    <location>
        <begin position="78"/>
        <end position="95"/>
    </location>
</feature>
<comment type="subcellular location">
    <subcellularLocation>
        <location evidence="1">Cell membrane</location>
        <topology evidence="1">Multi-pass membrane protein</topology>
    </subcellularLocation>
</comment>
<dbReference type="Pfam" id="PF00005">
    <property type="entry name" value="ABC_tran"/>
    <property type="match status" value="1"/>
</dbReference>
<dbReference type="InterPro" id="IPR003439">
    <property type="entry name" value="ABC_transporter-like_ATP-bd"/>
</dbReference>
<evidence type="ECO:0000313" key="11">
    <source>
        <dbReference type="Proteomes" id="UP001165633"/>
    </source>
</evidence>
<evidence type="ECO:0000256" key="1">
    <source>
        <dbReference type="ARBA" id="ARBA00004651"/>
    </source>
</evidence>
<reference evidence="10" key="1">
    <citation type="submission" date="2022-07" db="EMBL/GenBank/DDBJ databases">
        <title>Bombella genomes.</title>
        <authorList>
            <person name="Harer L."/>
            <person name="Styblova S."/>
            <person name="Ehrmann M."/>
        </authorList>
    </citation>
    <scope>NUCLEOTIDE SEQUENCE</scope>
    <source>
        <strain evidence="10">TMW 2.2559</strain>
    </source>
</reference>
<keyword evidence="5 7" id="KW-1133">Transmembrane helix</keyword>
<dbReference type="PANTHER" id="PTHR24221">
    <property type="entry name" value="ATP-BINDING CASSETTE SUB-FAMILY B"/>
    <property type="match status" value="1"/>
</dbReference>
<dbReference type="SUPFAM" id="SSF90123">
    <property type="entry name" value="ABC transporter transmembrane region"/>
    <property type="match status" value="1"/>
</dbReference>
<feature type="transmembrane region" description="Helical" evidence="7">
    <location>
        <begin position="182"/>
        <end position="201"/>
    </location>
</feature>
<sequence length="609" mass="66591">MADGKDGLDGVKKLSFGAVLRFVAVRWVEHPAMLARTLGGVALATVADICTPLLAGRLVGDISTAPADGGRGHLLHDALLMVSGLLVLGLVGVMGRRSSYLGISKLSLAVMRRVLDDAFARVQRFSSDWHANNFAGSTVRRVTRGIWAIDTLDDTLLLLIAPEVLVLLGTTVVLLVRAPLMGLVLAVMVGLFACISIWLALRYVAPTARISNEWDSRMGAVLGDAVTCNAVVKSFGAEEREEDHLHSVARTWAEKTYYSWYRGTNSANFQASYTLLMRVVMIGLAVILWWRGMAGPGDVAYVLTMMFLIQGYLRDLGQQVSQVQRSINEMEELVGLFSTEPAIQDAPDATLLEVKAGEIDLRDVTFRYPSQEKPIYQNLSLKIMPGSRVALVGASGSGKTTLTRLLQRLYDVNEGTVLIDGQDIAHVTQQSLRRQIALVPQEPMLFHRTLAENIAYGRPEATREEIVEAARQANADVFISRLHEGYDTLVGERGVKLSGGERQRVAIARAFLVDAPIVIFDEATASLDSESEMLVQEAMTRLMEKRTVLVVAHRLATVRDLDCILVFHQGQVVEGGTHESLMALKDGFYHRLVSLQTLEADSGQAGGRA</sequence>
<evidence type="ECO:0000256" key="2">
    <source>
        <dbReference type="ARBA" id="ARBA00022692"/>
    </source>
</evidence>
<dbReference type="RefSeq" id="WP_266127224.1">
    <property type="nucleotide sequence ID" value="NZ_JANIDV010000002.1"/>
</dbReference>
<dbReference type="InterPro" id="IPR039421">
    <property type="entry name" value="Type_1_exporter"/>
</dbReference>
<evidence type="ECO:0000256" key="6">
    <source>
        <dbReference type="ARBA" id="ARBA00023136"/>
    </source>
</evidence>
<keyword evidence="4 10" id="KW-0067">ATP-binding</keyword>
<evidence type="ECO:0000256" key="4">
    <source>
        <dbReference type="ARBA" id="ARBA00022840"/>
    </source>
</evidence>
<dbReference type="PROSITE" id="PS00211">
    <property type="entry name" value="ABC_TRANSPORTER_1"/>
    <property type="match status" value="1"/>
</dbReference>
<dbReference type="InterPro" id="IPR003593">
    <property type="entry name" value="AAA+_ATPase"/>
</dbReference>
<dbReference type="Gene3D" id="1.20.1560.10">
    <property type="entry name" value="ABC transporter type 1, transmembrane domain"/>
    <property type="match status" value="1"/>
</dbReference>
<dbReference type="InterPro" id="IPR011527">
    <property type="entry name" value="ABC1_TM_dom"/>
</dbReference>
<evidence type="ECO:0000256" key="7">
    <source>
        <dbReference type="SAM" id="Phobius"/>
    </source>
</evidence>
<feature type="transmembrane region" description="Helical" evidence="7">
    <location>
        <begin position="275"/>
        <end position="293"/>
    </location>
</feature>
<dbReference type="InterPro" id="IPR017871">
    <property type="entry name" value="ABC_transporter-like_CS"/>
</dbReference>
<protein>
    <submittedName>
        <fullName evidence="10">ABC transporter ATP-binding protein/permease</fullName>
    </submittedName>
</protein>
<name>A0ABT3WEK6_9PROT</name>
<keyword evidence="3" id="KW-0547">Nucleotide-binding</keyword>
<dbReference type="InterPro" id="IPR027417">
    <property type="entry name" value="P-loop_NTPase"/>
</dbReference>
<accession>A0ABT3WEK6</accession>
<dbReference type="SMART" id="SM00382">
    <property type="entry name" value="AAA"/>
    <property type="match status" value="1"/>
</dbReference>
<feature type="transmembrane region" description="Helical" evidence="7">
    <location>
        <begin position="156"/>
        <end position="176"/>
    </location>
</feature>
<dbReference type="Gene3D" id="3.40.50.300">
    <property type="entry name" value="P-loop containing nucleotide triphosphate hydrolases"/>
    <property type="match status" value="1"/>
</dbReference>
<dbReference type="EMBL" id="JANIDV010000002">
    <property type="protein sequence ID" value="MCX5616232.1"/>
    <property type="molecule type" value="Genomic_DNA"/>
</dbReference>
<feature type="domain" description="ABC transmembrane type-1" evidence="9">
    <location>
        <begin position="38"/>
        <end position="325"/>
    </location>
</feature>
<organism evidence="10 11">
    <name type="scientific">Bombella dulcis</name>
    <dbReference type="NCBI Taxonomy" id="2967339"/>
    <lineage>
        <taxon>Bacteria</taxon>
        <taxon>Pseudomonadati</taxon>
        <taxon>Pseudomonadota</taxon>
        <taxon>Alphaproteobacteria</taxon>
        <taxon>Acetobacterales</taxon>
        <taxon>Acetobacteraceae</taxon>
        <taxon>Bombella</taxon>
    </lineage>
</organism>
<evidence type="ECO:0000259" key="9">
    <source>
        <dbReference type="PROSITE" id="PS50929"/>
    </source>
</evidence>
<keyword evidence="2 7" id="KW-0812">Transmembrane</keyword>
<comment type="caution">
    <text evidence="10">The sequence shown here is derived from an EMBL/GenBank/DDBJ whole genome shotgun (WGS) entry which is preliminary data.</text>
</comment>
<feature type="domain" description="ABC transporter" evidence="8">
    <location>
        <begin position="359"/>
        <end position="594"/>
    </location>
</feature>
<dbReference type="PROSITE" id="PS50929">
    <property type="entry name" value="ABC_TM1F"/>
    <property type="match status" value="1"/>
</dbReference>
<dbReference type="Pfam" id="PF00664">
    <property type="entry name" value="ABC_membrane"/>
    <property type="match status" value="1"/>
</dbReference>
<dbReference type="InterPro" id="IPR036640">
    <property type="entry name" value="ABC1_TM_sf"/>
</dbReference>
<dbReference type="PANTHER" id="PTHR24221:SF654">
    <property type="entry name" value="ATP-BINDING CASSETTE SUB-FAMILY B MEMBER 6"/>
    <property type="match status" value="1"/>
</dbReference>
<evidence type="ECO:0000259" key="8">
    <source>
        <dbReference type="PROSITE" id="PS50893"/>
    </source>
</evidence>
<evidence type="ECO:0000313" key="10">
    <source>
        <dbReference type="EMBL" id="MCX5616232.1"/>
    </source>
</evidence>
<dbReference type="Proteomes" id="UP001165633">
    <property type="component" value="Unassembled WGS sequence"/>
</dbReference>
<dbReference type="SUPFAM" id="SSF52540">
    <property type="entry name" value="P-loop containing nucleoside triphosphate hydrolases"/>
    <property type="match status" value="1"/>
</dbReference>
<proteinExistence type="predicted"/>
<evidence type="ECO:0000256" key="5">
    <source>
        <dbReference type="ARBA" id="ARBA00022989"/>
    </source>
</evidence>
<evidence type="ECO:0000256" key="3">
    <source>
        <dbReference type="ARBA" id="ARBA00022741"/>
    </source>
</evidence>